<protein>
    <submittedName>
        <fullName evidence="4">Glycosyltransferase family 2 protein</fullName>
    </submittedName>
</protein>
<sequence length="305" mass="33443">MISINIALCTCMRPSLLGNCLDSLAAMAVPENAKVFVTVVENDENQSARPVVESRQDKFPFPLQYVIENKRGIPLARNKAIAEAHALNADYLVFIDDDEWVDRHWLVLLLDYALSVGGKAVISGAVKSALPENTPEYMREIFRDKGRKTGSVLSSCATNNVLIPIFVTKELGLRFDESRPLAGGTDTLFFCEAVSRGVSIYKCAEAFVSEDIPASRVSLRWLSKRKYRVGITLAWRKRRSGRSTAGIVISSLTQIVVNSLIALVASLLFQKVVVIKAVMKASRAAGTVSGVFGVEVDSYHTIDNS</sequence>
<dbReference type="SUPFAM" id="SSF53448">
    <property type="entry name" value="Nucleotide-diphospho-sugar transferases"/>
    <property type="match status" value="1"/>
</dbReference>
<organism evidence="3 5">
    <name type="scientific">Zhongshania marina</name>
    <dbReference type="NCBI Taxonomy" id="2304603"/>
    <lineage>
        <taxon>Bacteria</taxon>
        <taxon>Pseudomonadati</taxon>
        <taxon>Pseudomonadota</taxon>
        <taxon>Gammaproteobacteria</taxon>
        <taxon>Cellvibrionales</taxon>
        <taxon>Spongiibacteraceae</taxon>
        <taxon>Zhongshania</taxon>
    </lineage>
</organism>
<keyword evidence="1" id="KW-0812">Transmembrane</keyword>
<name>A0A2S4HFZ2_9GAMM</name>
<accession>A0A2S4HFZ2</accession>
<dbReference type="OrthoDB" id="6116224at2"/>
<proteinExistence type="predicted"/>
<dbReference type="Proteomes" id="UP000274695">
    <property type="component" value="Unassembled WGS sequence"/>
</dbReference>
<gene>
    <name evidence="3" type="ORF">C0068_09215</name>
    <name evidence="4" type="ORF">D0911_15090</name>
</gene>
<evidence type="ECO:0000313" key="5">
    <source>
        <dbReference type="Proteomes" id="UP000237222"/>
    </source>
</evidence>
<dbReference type="Proteomes" id="UP000237222">
    <property type="component" value="Unassembled WGS sequence"/>
</dbReference>
<dbReference type="InterPro" id="IPR001173">
    <property type="entry name" value="Glyco_trans_2-like"/>
</dbReference>
<keyword evidence="1" id="KW-1133">Transmembrane helix</keyword>
<keyword evidence="6" id="KW-1185">Reference proteome</keyword>
<dbReference type="EMBL" id="RHGB01000018">
    <property type="protein sequence ID" value="RNL59915.1"/>
    <property type="molecule type" value="Genomic_DNA"/>
</dbReference>
<dbReference type="AlphaFoldDB" id="A0A2S4HFZ2"/>
<keyword evidence="1" id="KW-0472">Membrane</keyword>
<evidence type="ECO:0000256" key="1">
    <source>
        <dbReference type="SAM" id="Phobius"/>
    </source>
</evidence>
<dbReference type="Pfam" id="PF00535">
    <property type="entry name" value="Glycos_transf_2"/>
    <property type="match status" value="1"/>
</dbReference>
<dbReference type="EMBL" id="PQGG01000020">
    <property type="protein sequence ID" value="POP52922.1"/>
    <property type="molecule type" value="Genomic_DNA"/>
</dbReference>
<reference evidence="3" key="1">
    <citation type="submission" date="2018-01" db="EMBL/GenBank/DDBJ databases">
        <authorList>
            <person name="Yu X.-D."/>
        </authorList>
    </citation>
    <scope>NUCLEOTIDE SEQUENCE</scope>
    <source>
        <strain evidence="3">ZX-21</strain>
    </source>
</reference>
<dbReference type="InterPro" id="IPR029044">
    <property type="entry name" value="Nucleotide-diphossugar_trans"/>
</dbReference>
<feature type="transmembrane region" description="Helical" evidence="1">
    <location>
        <begin position="245"/>
        <end position="269"/>
    </location>
</feature>
<feature type="domain" description="Glycosyltransferase 2-like" evidence="2">
    <location>
        <begin position="6"/>
        <end position="139"/>
    </location>
</feature>
<evidence type="ECO:0000259" key="2">
    <source>
        <dbReference type="Pfam" id="PF00535"/>
    </source>
</evidence>
<reference evidence="4 6" key="2">
    <citation type="submission" date="2018-10" db="EMBL/GenBank/DDBJ databases">
        <title>Draft genome sequence of Zhongshania sp. DSW25-10.</title>
        <authorList>
            <person name="Oh J."/>
        </authorList>
    </citation>
    <scope>NUCLEOTIDE SEQUENCE [LARGE SCALE GENOMIC DNA]</scope>
    <source>
        <strain evidence="4 6">DSW25-10</strain>
    </source>
</reference>
<dbReference type="RefSeq" id="WP_103684209.1">
    <property type="nucleotide sequence ID" value="NZ_PQGG01000020.1"/>
</dbReference>
<dbReference type="Gene3D" id="3.90.550.10">
    <property type="entry name" value="Spore Coat Polysaccharide Biosynthesis Protein SpsA, Chain A"/>
    <property type="match status" value="1"/>
</dbReference>
<evidence type="ECO:0000313" key="4">
    <source>
        <dbReference type="EMBL" id="RNL59915.1"/>
    </source>
</evidence>
<evidence type="ECO:0000313" key="6">
    <source>
        <dbReference type="Proteomes" id="UP000274695"/>
    </source>
</evidence>
<dbReference type="CDD" id="cd00761">
    <property type="entry name" value="Glyco_tranf_GTA_type"/>
    <property type="match status" value="1"/>
</dbReference>
<evidence type="ECO:0000313" key="3">
    <source>
        <dbReference type="EMBL" id="POP52922.1"/>
    </source>
</evidence>
<comment type="caution">
    <text evidence="3">The sequence shown here is derived from an EMBL/GenBank/DDBJ whole genome shotgun (WGS) entry which is preliminary data.</text>
</comment>